<dbReference type="InterPro" id="IPR001460">
    <property type="entry name" value="PCN-bd_Tpept"/>
</dbReference>
<accession>A0ABQ2XWK5</accession>
<dbReference type="Gene3D" id="3.40.710.10">
    <property type="entry name" value="DD-peptidase/beta-lactamase superfamily"/>
    <property type="match status" value="1"/>
</dbReference>
<evidence type="ECO:0000256" key="6">
    <source>
        <dbReference type="RuleBase" id="RU361140"/>
    </source>
</evidence>
<name>A0ABQ2XWK5_9BURK</name>
<protein>
    <recommendedName>
        <fullName evidence="2 6">Beta-lactamase</fullName>
        <ecNumber evidence="2 6">3.5.2.6</ecNumber>
    </recommendedName>
</protein>
<dbReference type="RefSeq" id="WP_229793050.1">
    <property type="nucleotide sequence ID" value="NZ_BMYU01000002.1"/>
</dbReference>
<comment type="caution">
    <text evidence="9">The sequence shown here is derived from an EMBL/GenBank/DDBJ whole genome shotgun (WGS) entry which is preliminary data.</text>
</comment>
<comment type="catalytic activity">
    <reaction evidence="6">
        <text>a beta-lactam + H2O = a substituted beta-amino acid</text>
        <dbReference type="Rhea" id="RHEA:20401"/>
        <dbReference type="ChEBI" id="CHEBI:15377"/>
        <dbReference type="ChEBI" id="CHEBI:35627"/>
        <dbReference type="ChEBI" id="CHEBI:140347"/>
        <dbReference type="EC" id="3.5.2.6"/>
    </reaction>
</comment>
<evidence type="ECO:0000256" key="5">
    <source>
        <dbReference type="ARBA" id="ARBA00023251"/>
    </source>
</evidence>
<dbReference type="InterPro" id="IPR002137">
    <property type="entry name" value="Beta-lactam_class-D_AS"/>
</dbReference>
<dbReference type="Proteomes" id="UP000653343">
    <property type="component" value="Unassembled WGS sequence"/>
</dbReference>
<reference evidence="10" key="1">
    <citation type="journal article" date="2019" name="Int. J. Syst. Evol. Microbiol.">
        <title>The Global Catalogue of Microorganisms (GCM) 10K type strain sequencing project: providing services to taxonomists for standard genome sequencing and annotation.</title>
        <authorList>
            <consortium name="The Broad Institute Genomics Platform"/>
            <consortium name="The Broad Institute Genome Sequencing Center for Infectious Disease"/>
            <person name="Wu L."/>
            <person name="Ma J."/>
        </authorList>
    </citation>
    <scope>NUCLEOTIDE SEQUENCE [LARGE SCALE GENOMIC DNA]</scope>
    <source>
        <strain evidence="10">KCTC 23917</strain>
    </source>
</reference>
<evidence type="ECO:0000256" key="3">
    <source>
        <dbReference type="ARBA" id="ARBA00022729"/>
    </source>
</evidence>
<evidence type="ECO:0000256" key="1">
    <source>
        <dbReference type="ARBA" id="ARBA00007898"/>
    </source>
</evidence>
<keyword evidence="10" id="KW-1185">Reference proteome</keyword>
<feature type="signal peptide" evidence="7">
    <location>
        <begin position="1"/>
        <end position="23"/>
    </location>
</feature>
<dbReference type="EMBL" id="BMYU01000002">
    <property type="protein sequence ID" value="GGX35205.1"/>
    <property type="molecule type" value="Genomic_DNA"/>
</dbReference>
<sequence>MPVFKKLFASICLSFSVCTLAQADCTLLVAAETGKTLLEEGDCHHAMAPNSSFKIPIALMGYDAGILRDTQTPAMPYKPSYSAMIESWAQTTTPAMWMKNSVVWYSQEITRQLGMAAFQRYVQAFNYGNQDISGNPGKNDGLTRSWLTSSLKITPHQQAGFLRRLVLKQLPVSAHAMEMTAKITRIQPDIADWEIHGKTGSGIPDGLDGKEDWSRGFGWFVGWADNGNRKVIFVRLLLDQQKQDTFAGPRAREATLQRLPVLLSALPAKP</sequence>
<keyword evidence="5 6" id="KW-0046">Antibiotic resistance</keyword>
<evidence type="ECO:0000256" key="7">
    <source>
        <dbReference type="SAM" id="SignalP"/>
    </source>
</evidence>
<evidence type="ECO:0000313" key="9">
    <source>
        <dbReference type="EMBL" id="GGX35205.1"/>
    </source>
</evidence>
<dbReference type="InterPro" id="IPR012338">
    <property type="entry name" value="Beta-lactam/transpept-like"/>
</dbReference>
<organism evidence="9 10">
    <name type="scientific">Undibacterium squillarum</name>
    <dbReference type="NCBI Taxonomy" id="1131567"/>
    <lineage>
        <taxon>Bacteria</taxon>
        <taxon>Pseudomonadati</taxon>
        <taxon>Pseudomonadota</taxon>
        <taxon>Betaproteobacteria</taxon>
        <taxon>Burkholderiales</taxon>
        <taxon>Oxalobacteraceae</taxon>
        <taxon>Undibacterium</taxon>
    </lineage>
</organism>
<feature type="domain" description="Penicillin-binding protein transpeptidase" evidence="8">
    <location>
        <begin position="34"/>
        <end position="248"/>
    </location>
</feature>
<feature type="chain" id="PRO_5045550523" description="Beta-lactamase" evidence="7">
    <location>
        <begin position="24"/>
        <end position="270"/>
    </location>
</feature>
<dbReference type="PROSITE" id="PS00337">
    <property type="entry name" value="BETA_LACTAMASE_D"/>
    <property type="match status" value="1"/>
</dbReference>
<evidence type="ECO:0000256" key="4">
    <source>
        <dbReference type="ARBA" id="ARBA00022801"/>
    </source>
</evidence>
<comment type="similarity">
    <text evidence="1 6">Belongs to the class-D beta-lactamase family.</text>
</comment>
<dbReference type="EC" id="3.5.2.6" evidence="2 6"/>
<evidence type="ECO:0000259" key="8">
    <source>
        <dbReference type="Pfam" id="PF00905"/>
    </source>
</evidence>
<proteinExistence type="inferred from homology"/>
<gene>
    <name evidence="9" type="ORF">GCM10010946_10700</name>
</gene>
<dbReference type="NCBIfam" id="NF000270">
    <property type="entry name" value="bla_class_D_alt"/>
    <property type="match status" value="1"/>
</dbReference>
<dbReference type="SUPFAM" id="SSF56601">
    <property type="entry name" value="beta-lactamase/transpeptidase-like"/>
    <property type="match status" value="1"/>
</dbReference>
<evidence type="ECO:0000256" key="2">
    <source>
        <dbReference type="ARBA" id="ARBA00012865"/>
    </source>
</evidence>
<keyword evidence="4 6" id="KW-0378">Hydrolase</keyword>
<keyword evidence="3 7" id="KW-0732">Signal</keyword>
<dbReference type="Pfam" id="PF00905">
    <property type="entry name" value="Transpeptidase"/>
    <property type="match status" value="1"/>
</dbReference>
<evidence type="ECO:0000313" key="10">
    <source>
        <dbReference type="Proteomes" id="UP000653343"/>
    </source>
</evidence>